<dbReference type="InterPro" id="IPR042460">
    <property type="entry name" value="DCN1-like_PONY"/>
</dbReference>
<dbReference type="Pfam" id="PF03556">
    <property type="entry name" value="Cullin_binding"/>
    <property type="match status" value="1"/>
</dbReference>
<comment type="function">
    <text evidence="1">Neddylation of cullins play an essential role in the regulation of SCF-type complexes activity.</text>
</comment>
<dbReference type="InterPro" id="IPR014764">
    <property type="entry name" value="DCN-prot"/>
</dbReference>
<dbReference type="PANTHER" id="PTHR12281:SF31">
    <property type="entry name" value="DCN1-LIKE PROTEIN 3"/>
    <property type="match status" value="1"/>
</dbReference>
<dbReference type="AlphaFoldDB" id="A0A8T0I561"/>
<reference evidence="3" key="1">
    <citation type="submission" date="2020-06" db="EMBL/GenBank/DDBJ databases">
        <title>WGS assembly of Ceratodon purpureus strain R40.</title>
        <authorList>
            <person name="Carey S.B."/>
            <person name="Jenkins J."/>
            <person name="Shu S."/>
            <person name="Lovell J.T."/>
            <person name="Sreedasyam A."/>
            <person name="Maumus F."/>
            <person name="Tiley G.P."/>
            <person name="Fernandez-Pozo N."/>
            <person name="Barry K."/>
            <person name="Chen C."/>
            <person name="Wang M."/>
            <person name="Lipzen A."/>
            <person name="Daum C."/>
            <person name="Saski C.A."/>
            <person name="Payton A.C."/>
            <person name="Mcbreen J.C."/>
            <person name="Conrad R.E."/>
            <person name="Kollar L.M."/>
            <person name="Olsson S."/>
            <person name="Huttunen S."/>
            <person name="Landis J.B."/>
            <person name="Wickett N.J."/>
            <person name="Johnson M.G."/>
            <person name="Rensing S.A."/>
            <person name="Grimwood J."/>
            <person name="Schmutz J."/>
            <person name="Mcdaniel S.F."/>
        </authorList>
    </citation>
    <scope>NUCLEOTIDE SEQUENCE</scope>
    <source>
        <strain evidence="3">R40</strain>
    </source>
</reference>
<dbReference type="PROSITE" id="PS51229">
    <property type="entry name" value="DCUN1"/>
    <property type="match status" value="1"/>
</dbReference>
<dbReference type="FunFam" id="1.10.238.200:FF:000006">
    <property type="entry name" value="Defective in cullin neddylation protein"/>
    <property type="match status" value="1"/>
</dbReference>
<dbReference type="GO" id="GO:0097602">
    <property type="term" value="F:cullin family protein binding"/>
    <property type="evidence" value="ECO:0007669"/>
    <property type="project" value="TreeGrafter"/>
</dbReference>
<evidence type="ECO:0000256" key="1">
    <source>
        <dbReference type="RuleBase" id="RU410713"/>
    </source>
</evidence>
<comment type="caution">
    <text evidence="3">The sequence shown here is derived from an EMBL/GenBank/DDBJ whole genome shotgun (WGS) entry which is preliminary data.</text>
</comment>
<sequence>MRGSLSLCHQQTMASMPLTRSLGRGVGDTRMMDIYSEYADTATADESPSKIKARLSALSVCAESQGLTGQAAFDGLRSLCSHLQAELLDTRNFALFYRFVFFMCRERGQKNISVSTAVNGWRLALTGRFRLLNQWCAFVQVHQRHAISEDTWRQVLEFSRSVHEDLSNYDPEGAWPVLVDEFVDSMYRKNACSRCSKDMHRVCDCGVDAMPMLNTENPSGSSLNCRLSSLPGMAAQAGSKRRWKDPIEEAAQAESVNCLSQRLAKMPSPLITKRMRTSGTSPSEASDPMEDVDGDLQETHGIWEHRDSANVTNQFAQASIMGQDPPTYTSRSGYDVFLAPSWQPWPSQGRTENHRWGQFHGSSNVQKAETPTACGGYPAFLSPQQDLLLHQ</sequence>
<evidence type="ECO:0000313" key="4">
    <source>
        <dbReference type="Proteomes" id="UP000822688"/>
    </source>
</evidence>
<dbReference type="GO" id="GO:0045116">
    <property type="term" value="P:protein neddylation"/>
    <property type="evidence" value="ECO:0007669"/>
    <property type="project" value="TreeGrafter"/>
</dbReference>
<dbReference type="OrthoDB" id="286637at2759"/>
<evidence type="ECO:0000259" key="2">
    <source>
        <dbReference type="PROSITE" id="PS51229"/>
    </source>
</evidence>
<evidence type="ECO:0000313" key="3">
    <source>
        <dbReference type="EMBL" id="KAG0578099.1"/>
    </source>
</evidence>
<dbReference type="EMBL" id="CM026425">
    <property type="protein sequence ID" value="KAG0578099.1"/>
    <property type="molecule type" value="Genomic_DNA"/>
</dbReference>
<dbReference type="PANTHER" id="PTHR12281">
    <property type="entry name" value="RP42 RELATED"/>
    <property type="match status" value="1"/>
</dbReference>
<dbReference type="Gene3D" id="1.10.238.200">
    <property type="entry name" value="Cullin, PONY binding domain"/>
    <property type="match status" value="1"/>
</dbReference>
<gene>
    <name evidence="3" type="ORF">KC19_5G204900</name>
</gene>
<proteinExistence type="predicted"/>
<feature type="domain" description="DCUN1" evidence="2">
    <location>
        <begin position="1"/>
        <end position="187"/>
    </location>
</feature>
<organism evidence="3 4">
    <name type="scientific">Ceratodon purpureus</name>
    <name type="common">Fire moss</name>
    <name type="synonym">Dicranum purpureum</name>
    <dbReference type="NCBI Taxonomy" id="3225"/>
    <lineage>
        <taxon>Eukaryota</taxon>
        <taxon>Viridiplantae</taxon>
        <taxon>Streptophyta</taxon>
        <taxon>Embryophyta</taxon>
        <taxon>Bryophyta</taxon>
        <taxon>Bryophytina</taxon>
        <taxon>Bryopsida</taxon>
        <taxon>Dicranidae</taxon>
        <taxon>Pseudoditrichales</taxon>
        <taxon>Ditrichaceae</taxon>
        <taxon>Ceratodon</taxon>
    </lineage>
</organism>
<protein>
    <recommendedName>
        <fullName evidence="1">Defective in cullin neddylation protein</fullName>
    </recommendedName>
</protein>
<keyword evidence="4" id="KW-1185">Reference proteome</keyword>
<accession>A0A8T0I561</accession>
<dbReference type="Proteomes" id="UP000822688">
    <property type="component" value="Chromosome 5"/>
</dbReference>
<name>A0A8T0I561_CERPU</name>
<dbReference type="InterPro" id="IPR005176">
    <property type="entry name" value="PONY_dom"/>
</dbReference>
<dbReference type="GO" id="GO:0032182">
    <property type="term" value="F:ubiquitin-like protein binding"/>
    <property type="evidence" value="ECO:0007669"/>
    <property type="project" value="TreeGrafter"/>
</dbReference>
<dbReference type="GO" id="GO:0031624">
    <property type="term" value="F:ubiquitin conjugating enzyme binding"/>
    <property type="evidence" value="ECO:0007669"/>
    <property type="project" value="TreeGrafter"/>
</dbReference>
<dbReference type="GO" id="GO:0000151">
    <property type="term" value="C:ubiquitin ligase complex"/>
    <property type="evidence" value="ECO:0007669"/>
    <property type="project" value="TreeGrafter"/>
</dbReference>